<evidence type="ECO:0000313" key="1">
    <source>
        <dbReference type="EMBL" id="GIM30571.1"/>
    </source>
</evidence>
<comment type="caution">
    <text evidence="1">The sequence shown here is derived from an EMBL/GenBank/DDBJ whole genome shotgun (WGS) entry which is preliminary data.</text>
</comment>
<organism evidence="1 2">
    <name type="scientific">Clostridium polyendosporum</name>
    <dbReference type="NCBI Taxonomy" id="69208"/>
    <lineage>
        <taxon>Bacteria</taxon>
        <taxon>Bacillati</taxon>
        <taxon>Bacillota</taxon>
        <taxon>Clostridia</taxon>
        <taxon>Eubacteriales</taxon>
        <taxon>Clostridiaceae</taxon>
        <taxon>Clostridium</taxon>
    </lineage>
</organism>
<accession>A0A919VIB2</accession>
<sequence length="48" mass="5523">MTRDELISLIKDNTMESSEVLEYLGISKQRLSDMNRHGKLIAAKKVFI</sequence>
<evidence type="ECO:0000313" key="2">
    <source>
        <dbReference type="Proteomes" id="UP000679179"/>
    </source>
</evidence>
<proteinExistence type="predicted"/>
<name>A0A919VIB2_9CLOT</name>
<gene>
    <name evidence="1" type="ORF">CPJCM30710_32370</name>
</gene>
<reference evidence="1" key="1">
    <citation type="submission" date="2021-03" db="EMBL/GenBank/DDBJ databases">
        <title>Taxonomic study of Clostridium polyendosporum from meadow-gley soil under rice.</title>
        <authorList>
            <person name="Kobayashi H."/>
            <person name="Tanizawa Y."/>
            <person name="Yagura M."/>
        </authorList>
    </citation>
    <scope>NUCLEOTIDE SEQUENCE</scope>
    <source>
        <strain evidence="1">JCM 30710</strain>
    </source>
</reference>
<dbReference type="Proteomes" id="UP000679179">
    <property type="component" value="Unassembled WGS sequence"/>
</dbReference>
<dbReference type="EMBL" id="BOPZ01000043">
    <property type="protein sequence ID" value="GIM30571.1"/>
    <property type="molecule type" value="Genomic_DNA"/>
</dbReference>
<dbReference type="AlphaFoldDB" id="A0A919VIB2"/>
<protein>
    <submittedName>
        <fullName evidence="1">Uncharacterized protein</fullName>
    </submittedName>
</protein>
<dbReference type="RefSeq" id="WP_212905239.1">
    <property type="nucleotide sequence ID" value="NZ_BOPZ01000043.1"/>
</dbReference>
<keyword evidence="2" id="KW-1185">Reference proteome</keyword>